<dbReference type="OrthoDB" id="9767435at2"/>
<dbReference type="Gene3D" id="3.30.450.20">
    <property type="entry name" value="PAS domain"/>
    <property type="match status" value="2"/>
</dbReference>
<dbReference type="InterPro" id="IPR011495">
    <property type="entry name" value="Sig_transdc_His_kin_sub2_dim/P"/>
</dbReference>
<evidence type="ECO:0000313" key="11">
    <source>
        <dbReference type="Proteomes" id="UP000253977"/>
    </source>
</evidence>
<feature type="domain" description="Signal transduction histidine kinase subgroup 2 dimerisation and phosphoacceptor" evidence="9">
    <location>
        <begin position="373"/>
        <end position="444"/>
    </location>
</feature>
<evidence type="ECO:0000256" key="3">
    <source>
        <dbReference type="ARBA" id="ARBA00022553"/>
    </source>
</evidence>
<dbReference type="Gene3D" id="3.30.565.10">
    <property type="entry name" value="Histidine kinase-like ATPase, C-terminal domain"/>
    <property type="match status" value="1"/>
</dbReference>
<keyword evidence="8" id="KW-0812">Transmembrane</keyword>
<evidence type="ECO:0000256" key="7">
    <source>
        <dbReference type="ARBA" id="ARBA00022840"/>
    </source>
</evidence>
<dbReference type="GO" id="GO:0005524">
    <property type="term" value="F:ATP binding"/>
    <property type="evidence" value="ECO:0007669"/>
    <property type="project" value="UniProtKB-KW"/>
</dbReference>
<feature type="transmembrane region" description="Helical" evidence="8">
    <location>
        <begin position="288"/>
        <end position="307"/>
    </location>
</feature>
<keyword evidence="7" id="KW-0067">ATP-binding</keyword>
<evidence type="ECO:0000313" key="10">
    <source>
        <dbReference type="EMBL" id="RDD66685.1"/>
    </source>
</evidence>
<comment type="caution">
    <text evidence="10">The sequence shown here is derived from an EMBL/GenBank/DDBJ whole genome shotgun (WGS) entry which is preliminary data.</text>
</comment>
<keyword evidence="6 10" id="KW-0418">Kinase</keyword>
<evidence type="ECO:0000256" key="4">
    <source>
        <dbReference type="ARBA" id="ARBA00022679"/>
    </source>
</evidence>
<evidence type="ECO:0000259" key="9">
    <source>
        <dbReference type="Pfam" id="PF07568"/>
    </source>
</evidence>
<evidence type="ECO:0000256" key="1">
    <source>
        <dbReference type="ARBA" id="ARBA00000085"/>
    </source>
</evidence>
<keyword evidence="11" id="KW-1185">Reference proteome</keyword>
<dbReference type="EC" id="2.7.13.3" evidence="2"/>
<dbReference type="PANTHER" id="PTHR41523">
    <property type="entry name" value="TWO-COMPONENT SYSTEM SENSOR PROTEIN"/>
    <property type="match status" value="1"/>
</dbReference>
<keyword evidence="5" id="KW-0547">Nucleotide-binding</keyword>
<evidence type="ECO:0000256" key="5">
    <source>
        <dbReference type="ARBA" id="ARBA00022741"/>
    </source>
</evidence>
<evidence type="ECO:0000256" key="6">
    <source>
        <dbReference type="ARBA" id="ARBA00022777"/>
    </source>
</evidence>
<keyword evidence="8" id="KW-0472">Membrane</keyword>
<feature type="transmembrane region" description="Helical" evidence="8">
    <location>
        <begin position="250"/>
        <end position="268"/>
    </location>
</feature>
<dbReference type="Pfam" id="PF07568">
    <property type="entry name" value="HisKA_2"/>
    <property type="match status" value="1"/>
</dbReference>
<gene>
    <name evidence="10" type="ORF">DU478_09610</name>
</gene>
<comment type="catalytic activity">
    <reaction evidence="1">
        <text>ATP + protein L-histidine = ADP + protein N-phospho-L-histidine.</text>
        <dbReference type="EC" id="2.7.13.3"/>
    </reaction>
</comment>
<dbReference type="AlphaFoldDB" id="A0A369TQI2"/>
<dbReference type="PANTHER" id="PTHR41523:SF8">
    <property type="entry name" value="ETHYLENE RESPONSE SENSOR PROTEIN"/>
    <property type="match status" value="1"/>
</dbReference>
<accession>A0A369TQI2</accession>
<dbReference type="InterPro" id="IPR036890">
    <property type="entry name" value="HATPase_C_sf"/>
</dbReference>
<keyword evidence="4" id="KW-0808">Transferase</keyword>
<evidence type="ECO:0000256" key="8">
    <source>
        <dbReference type="SAM" id="Phobius"/>
    </source>
</evidence>
<dbReference type="GO" id="GO:0004673">
    <property type="term" value="F:protein histidine kinase activity"/>
    <property type="evidence" value="ECO:0007669"/>
    <property type="project" value="UniProtKB-EC"/>
</dbReference>
<feature type="transmembrane region" description="Helical" evidence="8">
    <location>
        <begin position="14"/>
        <end position="35"/>
    </location>
</feature>
<keyword evidence="3" id="KW-0597">Phosphoprotein</keyword>
<dbReference type="Proteomes" id="UP000253977">
    <property type="component" value="Unassembled WGS sequence"/>
</dbReference>
<protein>
    <recommendedName>
        <fullName evidence="2">histidine kinase</fullName>
        <ecNumber evidence="2">2.7.13.3</ecNumber>
    </recommendedName>
</protein>
<evidence type="ECO:0000256" key="2">
    <source>
        <dbReference type="ARBA" id="ARBA00012438"/>
    </source>
</evidence>
<proteinExistence type="predicted"/>
<organism evidence="10 11">
    <name type="scientific">Thalassococcus profundi</name>
    <dbReference type="NCBI Taxonomy" id="2282382"/>
    <lineage>
        <taxon>Bacteria</taxon>
        <taxon>Pseudomonadati</taxon>
        <taxon>Pseudomonadota</taxon>
        <taxon>Alphaproteobacteria</taxon>
        <taxon>Rhodobacterales</taxon>
        <taxon>Roseobacteraceae</taxon>
        <taxon>Thalassococcus</taxon>
    </lineage>
</organism>
<dbReference type="EMBL" id="QPMK01000005">
    <property type="protein sequence ID" value="RDD66685.1"/>
    <property type="molecule type" value="Genomic_DNA"/>
</dbReference>
<keyword evidence="8" id="KW-1133">Transmembrane helix</keyword>
<sequence length="575" mass="63669">MIGSAGPRPVPSGLAARIIGFLSITLIPLGVVAYLQTSELNRETRIRTELSLVTLTDAAASGERETILRALGNAEAIGASTDLAEELRDQCTARLRTFINANSVYSFVGFLPRSGLVTCSSVGRPLDLRRVPNFERRMEAPRAMVSRNDSPAISETPVLIVSEPYFRKGEFSGYVTLSLPTSGLRQEGTLPLDQDLTELLTFNHLGQVLSSRSPVSESQRLLPETVNLSELVDVQAHSFRARSVDGQERIFAVTPLVSGLVYAISIWPLDSRAATAVEVNWMTQALPLVMWAASVIVAFLAINRLVIRHIRTLGQQMRAFARTRRVPQGAVTGDMALELRDMESDFLHMADAILQDEAQLENALREKTILLKEVHHRVKNNLQLISSIMNMQIRQSDETETRQVLRRLQDRIRSLATIHRNLYLTEDLGHVDAGRLLDDLIRQMALAGDDGEGETTVDLDLEHIEVYPDQAVPLSLLTAEALTNASTYMAPDGSGRQRLAVRFRKLAEREAEIVIENTCGGESDPTHGEPGLGNRLIRAFATQLGGELTQEVSEGLYRVRVQFQLSDFKPEVVDY</sequence>
<name>A0A369TQI2_9RHOB</name>
<reference evidence="10 11" key="1">
    <citation type="submission" date="2018-07" db="EMBL/GenBank/DDBJ databases">
        <title>Thalassococcus profundi sp. nov., a marine bacterium isolated from deep seawater of Okinawa Trough.</title>
        <authorList>
            <person name="Yu M."/>
        </authorList>
    </citation>
    <scope>NUCLEOTIDE SEQUENCE [LARGE SCALE GENOMIC DNA]</scope>
    <source>
        <strain evidence="10 11">WRAS1</strain>
    </source>
</reference>